<keyword evidence="1" id="KW-0472">Membrane</keyword>
<dbReference type="NCBIfam" id="TIGR04127">
    <property type="entry name" value="flavo_near_exo"/>
    <property type="match status" value="1"/>
</dbReference>
<name>A0A1U7PPD6_9FLAO</name>
<protein>
    <submittedName>
        <fullName evidence="2">Exosortase F-associated protein</fullName>
    </submittedName>
</protein>
<dbReference type="RefSeq" id="WP_076781448.1">
    <property type="nucleotide sequence ID" value="NZ_FTPU01000001.1"/>
</dbReference>
<dbReference type="STRING" id="1121284.SAMN05660493_00122"/>
<dbReference type="InterPro" id="IPR026414">
    <property type="entry name" value="ExosoTase_F-assoc_memb"/>
</dbReference>
<dbReference type="Proteomes" id="UP000187261">
    <property type="component" value="Unassembled WGS sequence"/>
</dbReference>
<evidence type="ECO:0000256" key="1">
    <source>
        <dbReference type="SAM" id="Phobius"/>
    </source>
</evidence>
<keyword evidence="1" id="KW-1133">Transmembrane helix</keyword>
<accession>A0A1U7PPD6</accession>
<keyword evidence="1" id="KW-0812">Transmembrane</keyword>
<organism evidence="2 3">
    <name type="scientific">Epilithonimonas bovis DSM 19482</name>
    <dbReference type="NCBI Taxonomy" id="1121284"/>
    <lineage>
        <taxon>Bacteria</taxon>
        <taxon>Pseudomonadati</taxon>
        <taxon>Bacteroidota</taxon>
        <taxon>Flavobacteriia</taxon>
        <taxon>Flavobacteriales</taxon>
        <taxon>Weeksellaceae</taxon>
        <taxon>Chryseobacterium group</taxon>
        <taxon>Epilithonimonas</taxon>
    </lineage>
</organism>
<dbReference type="OrthoDB" id="982493at2"/>
<dbReference type="AlphaFoldDB" id="A0A1U7PPD6"/>
<gene>
    <name evidence="2" type="ORF">SAMN05660493_00122</name>
</gene>
<reference evidence="3" key="1">
    <citation type="submission" date="2016-10" db="EMBL/GenBank/DDBJ databases">
        <authorList>
            <person name="Varghese N."/>
            <person name="Submissions S."/>
        </authorList>
    </citation>
    <scope>NUCLEOTIDE SEQUENCE [LARGE SCALE GENOMIC DNA]</scope>
    <source>
        <strain evidence="3">DSM 19482</strain>
    </source>
</reference>
<sequence length="150" mass="18050">MLRWLLVIIGFLGLVGVRGLEDRIFYDPFLGYFKSADQAAVFPDFVWGKLIMSYVFRFLLNTFFSLWIIHFLFRNREWTRQAFILILLVFAIIFPIYLLCINDKFHFGYLFSFYVRRFVIQPLTVILIIPIYYYRKKLLSGNTRRNTSSN</sequence>
<feature type="transmembrane region" description="Helical" evidence="1">
    <location>
        <begin position="82"/>
        <end position="98"/>
    </location>
</feature>
<evidence type="ECO:0000313" key="2">
    <source>
        <dbReference type="EMBL" id="SIT95475.1"/>
    </source>
</evidence>
<proteinExistence type="predicted"/>
<evidence type="ECO:0000313" key="3">
    <source>
        <dbReference type="Proteomes" id="UP000187261"/>
    </source>
</evidence>
<feature type="transmembrane region" description="Helical" evidence="1">
    <location>
        <begin position="118"/>
        <end position="135"/>
    </location>
</feature>
<keyword evidence="3" id="KW-1185">Reference proteome</keyword>
<dbReference type="EMBL" id="FTPU01000001">
    <property type="protein sequence ID" value="SIT95475.1"/>
    <property type="molecule type" value="Genomic_DNA"/>
</dbReference>
<feature type="transmembrane region" description="Helical" evidence="1">
    <location>
        <begin position="51"/>
        <end position="73"/>
    </location>
</feature>